<proteinExistence type="predicted"/>
<sequence length="41" mass="4735">MSSRIHRIMFGDEDKTDEIIGVVLQTGIKEKIIDRVQRGYS</sequence>
<organism evidence="1 2">
    <name type="scientific">Xenorhabdus hominickii</name>
    <dbReference type="NCBI Taxonomy" id="351679"/>
    <lineage>
        <taxon>Bacteria</taxon>
        <taxon>Pseudomonadati</taxon>
        <taxon>Pseudomonadota</taxon>
        <taxon>Gammaproteobacteria</taxon>
        <taxon>Enterobacterales</taxon>
        <taxon>Morganellaceae</taxon>
        <taxon>Xenorhabdus</taxon>
    </lineage>
</organism>
<dbReference type="AlphaFoldDB" id="A0A2G0Q522"/>
<evidence type="ECO:0000313" key="2">
    <source>
        <dbReference type="Proteomes" id="UP000225433"/>
    </source>
</evidence>
<accession>A0A2G0Q522</accession>
<gene>
    <name evidence="1" type="ORF">Xhom_03369</name>
</gene>
<dbReference type="EMBL" id="NJAI01000005">
    <property type="protein sequence ID" value="PHM54292.1"/>
    <property type="molecule type" value="Genomic_DNA"/>
</dbReference>
<protein>
    <submittedName>
        <fullName evidence="1">Uncharacterized protein</fullName>
    </submittedName>
</protein>
<name>A0A2G0Q522_XENHO</name>
<evidence type="ECO:0000313" key="1">
    <source>
        <dbReference type="EMBL" id="PHM54292.1"/>
    </source>
</evidence>
<dbReference type="RefSeq" id="WP_257784758.1">
    <property type="nucleotide sequence ID" value="NZ_CAWNQJ010000079.1"/>
</dbReference>
<comment type="caution">
    <text evidence="1">The sequence shown here is derived from an EMBL/GenBank/DDBJ whole genome shotgun (WGS) entry which is preliminary data.</text>
</comment>
<reference evidence="1 2" key="1">
    <citation type="journal article" date="2017" name="Nat. Microbiol.">
        <title>Natural product diversity associated with the nematode symbionts Photorhabdus and Xenorhabdus.</title>
        <authorList>
            <person name="Tobias N.J."/>
            <person name="Wolff H."/>
            <person name="Djahanschiri B."/>
            <person name="Grundmann F."/>
            <person name="Kronenwerth M."/>
            <person name="Shi Y.M."/>
            <person name="Simonyi S."/>
            <person name="Grun P."/>
            <person name="Shapiro-Ilan D."/>
            <person name="Pidot S.J."/>
            <person name="Stinear T.P."/>
            <person name="Ebersberger I."/>
            <person name="Bode H.B."/>
        </authorList>
    </citation>
    <scope>NUCLEOTIDE SEQUENCE [LARGE SCALE GENOMIC DNA]</scope>
    <source>
        <strain evidence="1 2">DSM 17903</strain>
    </source>
</reference>
<dbReference type="Proteomes" id="UP000225433">
    <property type="component" value="Unassembled WGS sequence"/>
</dbReference>